<gene>
    <name evidence="1" type="ORF">JJJ17_02050</name>
</gene>
<sequence length="286" mass="32276">METFVHIGCHKTGTTYLQNLLAANLSLLSREGVGYLPLSELRGDIIPKAISCEHPLGYIKSRISTSGHDNLRSILLSDENIIGTCSEFVSTGVAYPNAEHKLKRIFRDSDKVVFFMCIRRPSDFIVSAWAEAIRFRSYVGLDNFTNLVKNRGFSWFSVVRRIKDIIGENKLFVWTYENNEFGVDYLIEKLTKARLLRSDLVAPNEVAGRSSMSQEGYDLLYLMDKLLGRDVVIKYSKAVARSATTGPSMKKNLLLPANVSSKWDDEYLVDLDKIREIPGVSIVHSI</sequence>
<dbReference type="RefSeq" id="WP_200683401.1">
    <property type="nucleotide sequence ID" value="NZ_JAEPRQ010000001.1"/>
</dbReference>
<dbReference type="EMBL" id="JAEPRQ010000001">
    <property type="protein sequence ID" value="MBK4214702.1"/>
    <property type="molecule type" value="Genomic_DNA"/>
</dbReference>
<dbReference type="Gene3D" id="3.40.50.300">
    <property type="entry name" value="P-loop containing nucleotide triphosphate hydrolases"/>
    <property type="match status" value="1"/>
</dbReference>
<keyword evidence="2" id="KW-1185">Reference proteome</keyword>
<evidence type="ECO:0008006" key="3">
    <source>
        <dbReference type="Google" id="ProtNLM"/>
    </source>
</evidence>
<evidence type="ECO:0000313" key="1">
    <source>
        <dbReference type="EMBL" id="MBK4214702.1"/>
    </source>
</evidence>
<dbReference type="SUPFAM" id="SSF52540">
    <property type="entry name" value="P-loop containing nucleoside triphosphate hydrolases"/>
    <property type="match status" value="1"/>
</dbReference>
<proteinExistence type="predicted"/>
<evidence type="ECO:0000313" key="2">
    <source>
        <dbReference type="Proteomes" id="UP000640485"/>
    </source>
</evidence>
<organism evidence="1 2">
    <name type="scientific">Paracoccus caeni</name>
    <dbReference type="NCBI Taxonomy" id="657651"/>
    <lineage>
        <taxon>Bacteria</taxon>
        <taxon>Pseudomonadati</taxon>
        <taxon>Pseudomonadota</taxon>
        <taxon>Alphaproteobacteria</taxon>
        <taxon>Rhodobacterales</taxon>
        <taxon>Paracoccaceae</taxon>
        <taxon>Paracoccus</taxon>
    </lineage>
</organism>
<dbReference type="InterPro" id="IPR027417">
    <property type="entry name" value="P-loop_NTPase"/>
</dbReference>
<dbReference type="Proteomes" id="UP000640485">
    <property type="component" value="Unassembled WGS sequence"/>
</dbReference>
<reference evidence="1" key="1">
    <citation type="submission" date="2021-01" db="EMBL/GenBank/DDBJ databases">
        <title>Paracoccus amoyensis sp. nov., isolated from the surface seawater along the coast of Xiamen Island, China.</title>
        <authorList>
            <person name="Lyu L."/>
        </authorList>
    </citation>
    <scope>NUCLEOTIDE SEQUENCE</scope>
    <source>
        <strain evidence="1">MJ17</strain>
    </source>
</reference>
<name>A0A934SFZ7_9RHOB</name>
<comment type="caution">
    <text evidence="1">The sequence shown here is derived from an EMBL/GenBank/DDBJ whole genome shotgun (WGS) entry which is preliminary data.</text>
</comment>
<dbReference type="AlphaFoldDB" id="A0A934SFZ7"/>
<protein>
    <recommendedName>
        <fullName evidence="3">Sulfotransferase domain-containing protein</fullName>
    </recommendedName>
</protein>
<accession>A0A934SFZ7</accession>